<keyword evidence="2" id="KW-1185">Reference proteome</keyword>
<dbReference type="PATRIC" id="fig|1265738.3.peg.4269"/>
<accession>M5RY23</accession>
<dbReference type="EMBL" id="ANOG01000611">
    <property type="protein sequence ID" value="EMI18814.1"/>
    <property type="molecule type" value="Genomic_DNA"/>
</dbReference>
<dbReference type="AlphaFoldDB" id="M5RY23"/>
<dbReference type="Proteomes" id="UP000011991">
    <property type="component" value="Unassembled WGS sequence"/>
</dbReference>
<evidence type="ECO:0000313" key="2">
    <source>
        <dbReference type="Proteomes" id="UP000011991"/>
    </source>
</evidence>
<name>M5RY23_9BACT</name>
<gene>
    <name evidence="1" type="ORF">RMSM_04262</name>
</gene>
<organism evidence="1 2">
    <name type="scientific">Rhodopirellula maiorica SM1</name>
    <dbReference type="NCBI Taxonomy" id="1265738"/>
    <lineage>
        <taxon>Bacteria</taxon>
        <taxon>Pseudomonadati</taxon>
        <taxon>Planctomycetota</taxon>
        <taxon>Planctomycetia</taxon>
        <taxon>Pirellulales</taxon>
        <taxon>Pirellulaceae</taxon>
        <taxon>Novipirellula</taxon>
    </lineage>
</organism>
<reference evidence="1 2" key="1">
    <citation type="journal article" date="2013" name="Mar. Genomics">
        <title>Expression of sulfatases in Rhodopirellula baltica and the diversity of sulfatases in the genus Rhodopirellula.</title>
        <authorList>
            <person name="Wegner C.E."/>
            <person name="Richter-Heitmann T."/>
            <person name="Klindworth A."/>
            <person name="Klockow C."/>
            <person name="Richter M."/>
            <person name="Achstetter T."/>
            <person name="Glockner F.O."/>
            <person name="Harder J."/>
        </authorList>
    </citation>
    <scope>NUCLEOTIDE SEQUENCE [LARGE SCALE GENOMIC DNA]</scope>
    <source>
        <strain evidence="1 2">SM1</strain>
    </source>
</reference>
<sequence>MNRFRTEPSERAGYSMQRLGFVARTLATHIEYHWQVVEHAS</sequence>
<comment type="caution">
    <text evidence="1">The sequence shown here is derived from an EMBL/GenBank/DDBJ whole genome shotgun (WGS) entry which is preliminary data.</text>
</comment>
<proteinExistence type="predicted"/>
<evidence type="ECO:0000313" key="1">
    <source>
        <dbReference type="EMBL" id="EMI18814.1"/>
    </source>
</evidence>
<protein>
    <submittedName>
        <fullName evidence="1">Uncharacterized protein</fullName>
    </submittedName>
</protein>